<dbReference type="Pfam" id="PF08457">
    <property type="entry name" value="Sfi1"/>
    <property type="match status" value="2"/>
</dbReference>
<feature type="compositionally biased region" description="Basic and acidic residues" evidence="1">
    <location>
        <begin position="1126"/>
        <end position="1141"/>
    </location>
</feature>
<evidence type="ECO:0000256" key="1">
    <source>
        <dbReference type="SAM" id="MobiDB-lite"/>
    </source>
</evidence>
<organism evidence="3">
    <name type="scientific">Melanopsichium pennsylvanicum 4</name>
    <dbReference type="NCBI Taxonomy" id="1398559"/>
    <lineage>
        <taxon>Eukaryota</taxon>
        <taxon>Fungi</taxon>
        <taxon>Dikarya</taxon>
        <taxon>Basidiomycota</taxon>
        <taxon>Ustilaginomycotina</taxon>
        <taxon>Ustilaginomycetes</taxon>
        <taxon>Ustilaginales</taxon>
        <taxon>Ustilaginaceae</taxon>
        <taxon>Melanopsichium</taxon>
    </lineage>
</organism>
<proteinExistence type="predicted"/>
<feature type="region of interest" description="Disordered" evidence="1">
    <location>
        <begin position="1094"/>
        <end position="1162"/>
    </location>
</feature>
<evidence type="ECO:0000259" key="2">
    <source>
        <dbReference type="Pfam" id="PF08457"/>
    </source>
</evidence>
<feature type="domain" description="Sfi1 spindle body" evidence="2">
    <location>
        <begin position="621"/>
        <end position="756"/>
    </location>
</feature>
<feature type="compositionally biased region" description="Polar residues" evidence="1">
    <location>
        <begin position="139"/>
        <end position="149"/>
    </location>
</feature>
<dbReference type="EMBL" id="HG529634">
    <property type="protein sequence ID" value="CDI54963.1"/>
    <property type="molecule type" value="Genomic_DNA"/>
</dbReference>
<name>A0A077R786_9BASI</name>
<feature type="region of interest" description="Disordered" evidence="1">
    <location>
        <begin position="1180"/>
        <end position="1205"/>
    </location>
</feature>
<feature type="compositionally biased region" description="Polar residues" evidence="1">
    <location>
        <begin position="1260"/>
        <end position="1269"/>
    </location>
</feature>
<accession>A0A077R786</accession>
<feature type="compositionally biased region" description="Basic and acidic residues" evidence="1">
    <location>
        <begin position="216"/>
        <end position="243"/>
    </location>
</feature>
<feature type="compositionally biased region" description="Polar residues" evidence="1">
    <location>
        <begin position="156"/>
        <end position="166"/>
    </location>
</feature>
<feature type="region of interest" description="Disordered" evidence="1">
    <location>
        <begin position="296"/>
        <end position="324"/>
    </location>
</feature>
<feature type="domain" description="Sfi1 spindle body" evidence="2">
    <location>
        <begin position="863"/>
        <end position="998"/>
    </location>
</feature>
<evidence type="ECO:0000313" key="3">
    <source>
        <dbReference type="EMBL" id="CDI54963.1"/>
    </source>
</evidence>
<feature type="region of interest" description="Disordered" evidence="1">
    <location>
        <begin position="156"/>
        <end position="244"/>
    </location>
</feature>
<protein>
    <recommendedName>
        <fullName evidence="2">Sfi1 spindle body domain-containing protein</fullName>
    </recommendedName>
</protein>
<feature type="region of interest" description="Disordered" evidence="1">
    <location>
        <begin position="130"/>
        <end position="149"/>
    </location>
</feature>
<sequence>MSSASHTAASVASSSHHTISTSATPLSTSSRFSIYQAFEALTHHDIDFFNRLVASLPPHAADFSQLKSTYAALLPKELDQRRRDGSNARGASPHDSDAYLWSILLSLVKVRGRNWRERWDSVRLALGLDPNSGDETDISAATQSTDLDVNSNLVQHTARSRPQQLWDQPHHHPGRRASGSNRLISNLTPRRTRVNDADRPHRDHLRLPRASSPLSRPRESQLSGEERQQPEAESRQTRSHVDDSISAIQVRLDRLLNSDASPGDESSEADSPDVAPAAELFSSVARLSADAKRRFDELVRSSQSERSRIRRSNTESQNRDGDDRLVNQLETAEQWRQRRILQHSLAWWIALTRQRLEQMRNAADAGDRVILDKTWQHWQLQMQHELECRRTGRKTDRVRCALTAFRRWKRLAQTAVERRKELKTGSMRTAFYTTASAVNTRIIDQALHAWRNKRRIRISDRVRRHHLQAGAFALWQMKSSHIKKLHTRGKIMAIKRNHSILTQAWDRWADRYEENKTLVQFSQHHNGVLARKAFDTWRQKAVLSRLSLAFTERRLKLSTLDVWKQSLEQRRLRQRYEAIAARWRARRLKQSAIKFWHHRRQKITNMEGQATKMRQDGTKEKVYDVFHRWQLQSRAALLDRVRTAGMLERTLHQWKHRYTALTVSLQQRESSMTQRRNRTLYRTYLNRWRKATCELRTQEAAVVARSDESLCRDYLIAWCNKLLEHHLLQQRSAAVSDYFILRSSFQRWRLQLREHRADIKETEHNHRLVHQVFTIWKTRSEKQQHLATLLQHSLAKRNETLAQHHLGRWVASIIQVRERELEVKEQRERRLVRAAFFAWIEACLRQDELLALMYRFIDIKEIERKERSFQHWHTAACEQKKRREKVNVFETFAQKTLLARALSIWQDRMRDCALATQEYDMLIRRHQLCLQWALNLWQSQTLMLPAIRMRNANLRRAALQYWRKKLPVAQIANQGAKLYRVRTLQCTWQAWTEKCKIKRQLRAAARFGAGSISMQRLRTLSAAAAANRSAGSSSPAAVQSSSPFRSLPGSSPSSQFTTPVRRPKTSLALLPHAYSDSPNLDSALGGQISVIGDDVRSGRRTQRGPSFSRRSASVPRHLDVANVSDAARHRESESPSRDAASRRAKAPVAAATPTSASMSDRSRFSLALQSSTSFNSAAYAATAETKRELKRGRKSAALTEDGPTLSSLTSSKILNGYAQSDTESYSVTRTRRSAKYEQTCSAGLTSKTEATVRLEPPDSESANSVQSAPAQPRVAKGPRGSLQSFAVAEEMIGQLRTRSKAHLREQ</sequence>
<feature type="compositionally biased region" description="Polar residues" evidence="1">
    <location>
        <begin position="1236"/>
        <end position="1249"/>
    </location>
</feature>
<feature type="region of interest" description="Disordered" evidence="1">
    <location>
        <begin position="1220"/>
        <end position="1282"/>
    </location>
</feature>
<feature type="compositionally biased region" description="Basic and acidic residues" evidence="1">
    <location>
        <begin position="296"/>
        <end position="307"/>
    </location>
</feature>
<reference evidence="3" key="1">
    <citation type="journal article" date="2014" name="Genome Biol. Evol.">
        <title>Gene Loss Rather Than Gene Gain Is Associated with a Host Jump from Monocots to Dicots in the Smut Fungus Melanopsichium pennsylvanicum.</title>
        <authorList>
            <person name="Sharma R."/>
            <person name="Mishra B."/>
            <person name="Runge F."/>
            <person name="Thines M."/>
        </authorList>
    </citation>
    <scope>NUCLEOTIDE SEQUENCE</scope>
    <source>
        <strain evidence="3">4</strain>
    </source>
</reference>
<feature type="region of interest" description="Disordered" evidence="1">
    <location>
        <begin position="1029"/>
        <end position="1061"/>
    </location>
</feature>
<feature type="compositionally biased region" description="Low complexity" evidence="1">
    <location>
        <begin position="1029"/>
        <end position="1054"/>
    </location>
</feature>
<feature type="compositionally biased region" description="Polar residues" evidence="1">
    <location>
        <begin position="178"/>
        <end position="189"/>
    </location>
</feature>
<feature type="compositionally biased region" description="Low complexity" evidence="1">
    <location>
        <begin position="1146"/>
        <end position="1156"/>
    </location>
</feature>
<dbReference type="InterPro" id="IPR013665">
    <property type="entry name" value="Sfi1_dom"/>
</dbReference>